<proteinExistence type="predicted"/>
<keyword evidence="2" id="KW-1185">Reference proteome</keyword>
<protein>
    <submittedName>
        <fullName evidence="1">Uncharacterized protein</fullName>
    </submittedName>
</protein>
<comment type="caution">
    <text evidence="1">The sequence shown here is derived from an EMBL/GenBank/DDBJ whole genome shotgun (WGS) entry which is preliminary data.</text>
</comment>
<dbReference type="EMBL" id="JABBGF010000002">
    <property type="protein sequence ID" value="NML58395.1"/>
    <property type="molecule type" value="Genomic_DNA"/>
</dbReference>
<organism evidence="1 2">
    <name type="scientific">Chryseobacterium cheonjiense</name>
    <dbReference type="NCBI Taxonomy" id="2728845"/>
    <lineage>
        <taxon>Bacteria</taxon>
        <taxon>Pseudomonadati</taxon>
        <taxon>Bacteroidota</taxon>
        <taxon>Flavobacteriia</taxon>
        <taxon>Flavobacteriales</taxon>
        <taxon>Weeksellaceae</taxon>
        <taxon>Chryseobacterium group</taxon>
        <taxon>Chryseobacterium</taxon>
    </lineage>
</organism>
<sequence>MKTNTIIVSFTNGSVPPQYAYRYQIIFSEEDGNAELKLFKGYDTDEKMIVSERKKFNVEIFLKLLSLLNTKEIPLKNQVMVGGSERSIEVNSKKMIINPDDDFGISIFNRFLELYSTDFLNQINNNLNL</sequence>
<evidence type="ECO:0000313" key="2">
    <source>
        <dbReference type="Proteomes" id="UP000552615"/>
    </source>
</evidence>
<dbReference type="AlphaFoldDB" id="A0A7Y0A811"/>
<dbReference type="RefSeq" id="WP_169231732.1">
    <property type="nucleotide sequence ID" value="NZ_JABBGF010000002.1"/>
</dbReference>
<dbReference type="Proteomes" id="UP000552615">
    <property type="component" value="Unassembled WGS sequence"/>
</dbReference>
<name>A0A7Y0A811_9FLAO</name>
<gene>
    <name evidence="1" type="ORF">HHL20_13690</name>
</gene>
<evidence type="ECO:0000313" key="1">
    <source>
        <dbReference type="EMBL" id="NML58395.1"/>
    </source>
</evidence>
<accession>A0A7Y0A811</accession>
<reference evidence="1 2" key="1">
    <citation type="submission" date="2020-04" db="EMBL/GenBank/DDBJ databases">
        <title>Chryseobacterium sp. RJ-7-14 sp. nov., isolated from Jeju soil.</title>
        <authorList>
            <person name="Dahal R.H."/>
            <person name="Chaudhary D.K."/>
        </authorList>
    </citation>
    <scope>NUCLEOTIDE SEQUENCE [LARGE SCALE GENOMIC DNA]</scope>
    <source>
        <strain evidence="1 2">RJ-7-14</strain>
    </source>
</reference>